<dbReference type="Pfam" id="PF01380">
    <property type="entry name" value="SIS"/>
    <property type="match status" value="1"/>
</dbReference>
<dbReference type="STRING" id="1834191.A5886_001652"/>
<evidence type="ECO:0000256" key="3">
    <source>
        <dbReference type="ARBA" id="ARBA00023163"/>
    </source>
</evidence>
<proteinExistence type="predicted"/>
<gene>
    <name evidence="6" type="ORF">A5886_001652</name>
</gene>
<evidence type="ECO:0000259" key="4">
    <source>
        <dbReference type="PROSITE" id="PS51071"/>
    </source>
</evidence>
<dbReference type="GO" id="GO:0003677">
    <property type="term" value="F:DNA binding"/>
    <property type="evidence" value="ECO:0007669"/>
    <property type="project" value="UniProtKB-KW"/>
</dbReference>
<dbReference type="Gene3D" id="1.10.10.10">
    <property type="entry name" value="Winged helix-like DNA-binding domain superfamily/Winged helix DNA-binding domain"/>
    <property type="match status" value="1"/>
</dbReference>
<dbReference type="InterPro" id="IPR009057">
    <property type="entry name" value="Homeodomain-like_sf"/>
</dbReference>
<keyword evidence="2" id="KW-0238">DNA-binding</keyword>
<evidence type="ECO:0000256" key="1">
    <source>
        <dbReference type="ARBA" id="ARBA00023015"/>
    </source>
</evidence>
<dbReference type="CDD" id="cd05013">
    <property type="entry name" value="SIS_RpiR"/>
    <property type="match status" value="1"/>
</dbReference>
<accession>A0A242A6B1</accession>
<keyword evidence="3" id="KW-0804">Transcription</keyword>
<dbReference type="PANTHER" id="PTHR30514">
    <property type="entry name" value="GLUCOKINASE"/>
    <property type="match status" value="1"/>
</dbReference>
<dbReference type="GO" id="GO:0097367">
    <property type="term" value="F:carbohydrate derivative binding"/>
    <property type="evidence" value="ECO:0007669"/>
    <property type="project" value="InterPro"/>
</dbReference>
<dbReference type="InterPro" id="IPR000281">
    <property type="entry name" value="HTH_RpiR"/>
</dbReference>
<evidence type="ECO:0000313" key="6">
    <source>
        <dbReference type="EMBL" id="OTN76575.1"/>
    </source>
</evidence>
<dbReference type="GO" id="GO:1901135">
    <property type="term" value="P:carbohydrate derivative metabolic process"/>
    <property type="evidence" value="ECO:0007669"/>
    <property type="project" value="InterPro"/>
</dbReference>
<dbReference type="Proteomes" id="UP000195043">
    <property type="component" value="Unassembled WGS sequence"/>
</dbReference>
<sequence>MKWTDVMNHLYKQIQYQIPKLNRVEKNVLDYCLHASAEVLDMTATQLARETYTSQATVSRMAKKLGFAGFQEFKFALKGHQMMTHPQDESSQPLALTPLIEQMLRDFEHSLQGIDPNQLTKAIELLAEAKRIEFFALGQSMPVALSASRKLRFLGKQVGAATDWDELFAVSNHLTSADLAIFISLSGETMGMLDYADRLIDNHVPLIAFTGTYANSLIERATLAFTSEISTVYSQDIDLSPRVPLAGILDVLMIQFANRIQPKKNTHSDS</sequence>
<organism evidence="6 7">
    <name type="scientific">Candidatus Enterococcus testudinis</name>
    <dbReference type="NCBI Taxonomy" id="1834191"/>
    <lineage>
        <taxon>Bacteria</taxon>
        <taxon>Bacillati</taxon>
        <taxon>Bacillota</taxon>
        <taxon>Bacilli</taxon>
        <taxon>Lactobacillales</taxon>
        <taxon>Enterococcaceae</taxon>
        <taxon>Enterococcus</taxon>
    </lineage>
</organism>
<dbReference type="InterPro" id="IPR036388">
    <property type="entry name" value="WH-like_DNA-bd_sf"/>
</dbReference>
<dbReference type="Gene3D" id="3.40.50.10490">
    <property type="entry name" value="Glucose-6-phosphate isomerase like protein, domain 1"/>
    <property type="match status" value="1"/>
</dbReference>
<evidence type="ECO:0000259" key="5">
    <source>
        <dbReference type="PROSITE" id="PS51464"/>
    </source>
</evidence>
<dbReference type="GO" id="GO:0003700">
    <property type="term" value="F:DNA-binding transcription factor activity"/>
    <property type="evidence" value="ECO:0007669"/>
    <property type="project" value="InterPro"/>
</dbReference>
<dbReference type="PROSITE" id="PS51071">
    <property type="entry name" value="HTH_RPIR"/>
    <property type="match status" value="1"/>
</dbReference>
<dbReference type="SUPFAM" id="SSF46689">
    <property type="entry name" value="Homeodomain-like"/>
    <property type="match status" value="1"/>
</dbReference>
<evidence type="ECO:0000256" key="2">
    <source>
        <dbReference type="ARBA" id="ARBA00023125"/>
    </source>
</evidence>
<dbReference type="SUPFAM" id="SSF53697">
    <property type="entry name" value="SIS domain"/>
    <property type="match status" value="1"/>
</dbReference>
<dbReference type="InterPro" id="IPR035472">
    <property type="entry name" value="RpiR-like_SIS"/>
</dbReference>
<dbReference type="PROSITE" id="PS51464">
    <property type="entry name" value="SIS"/>
    <property type="match status" value="1"/>
</dbReference>
<dbReference type="InterPro" id="IPR046348">
    <property type="entry name" value="SIS_dom_sf"/>
</dbReference>
<comment type="caution">
    <text evidence="6">The sequence shown here is derived from an EMBL/GenBank/DDBJ whole genome shotgun (WGS) entry which is preliminary data.</text>
</comment>
<keyword evidence="7" id="KW-1185">Reference proteome</keyword>
<dbReference type="RefSeq" id="WP_256926183.1">
    <property type="nucleotide sequence ID" value="NZ_NGKU01000001.1"/>
</dbReference>
<evidence type="ECO:0000313" key="7">
    <source>
        <dbReference type="Proteomes" id="UP000195043"/>
    </source>
</evidence>
<dbReference type="InterPro" id="IPR047640">
    <property type="entry name" value="RpiR-like"/>
</dbReference>
<reference evidence="6 7" key="1">
    <citation type="submission" date="2017-05" db="EMBL/GenBank/DDBJ databases">
        <title>The Genome Sequence of Enterococcus sp. 8G7_MSG3316.</title>
        <authorList>
            <consortium name="The Broad Institute Genomics Platform"/>
            <consortium name="The Broad Institute Genomic Center for Infectious Diseases"/>
            <person name="Earl A."/>
            <person name="Manson A."/>
            <person name="Schwartman J."/>
            <person name="Gilmore M."/>
            <person name="Abouelleil A."/>
            <person name="Cao P."/>
            <person name="Chapman S."/>
            <person name="Cusick C."/>
            <person name="Shea T."/>
            <person name="Young S."/>
            <person name="Neafsey D."/>
            <person name="Nusbaum C."/>
            <person name="Birren B."/>
        </authorList>
    </citation>
    <scope>NUCLEOTIDE SEQUENCE [LARGE SCALE GENOMIC DNA]</scope>
    <source>
        <strain evidence="6 7">8G7_MSG3316</strain>
    </source>
</reference>
<feature type="domain" description="HTH rpiR-type" evidence="4">
    <location>
        <begin position="8"/>
        <end position="84"/>
    </location>
</feature>
<evidence type="ECO:0008006" key="8">
    <source>
        <dbReference type="Google" id="ProtNLM"/>
    </source>
</evidence>
<name>A0A242A6B1_9ENTE</name>
<feature type="domain" description="SIS" evidence="5">
    <location>
        <begin position="122"/>
        <end position="262"/>
    </location>
</feature>
<dbReference type="PANTHER" id="PTHR30514:SF1">
    <property type="entry name" value="HTH-TYPE TRANSCRIPTIONAL REGULATOR HEXR-RELATED"/>
    <property type="match status" value="1"/>
</dbReference>
<keyword evidence="1" id="KW-0805">Transcription regulation</keyword>
<dbReference type="InterPro" id="IPR001347">
    <property type="entry name" value="SIS_dom"/>
</dbReference>
<dbReference type="EMBL" id="NGKU01000001">
    <property type="protein sequence ID" value="OTN76575.1"/>
    <property type="molecule type" value="Genomic_DNA"/>
</dbReference>
<dbReference type="Pfam" id="PF01418">
    <property type="entry name" value="HTH_6"/>
    <property type="match status" value="1"/>
</dbReference>
<dbReference type="AlphaFoldDB" id="A0A242A6B1"/>
<protein>
    <recommendedName>
        <fullName evidence="8">Phosphosugar-binding transcriptional regulator</fullName>
    </recommendedName>
</protein>